<evidence type="ECO:0000313" key="4">
    <source>
        <dbReference type="Proteomes" id="UP000694540"/>
    </source>
</evidence>
<comment type="similarity">
    <text evidence="1 2">Belongs to the nucleosome assembly protein (NAP) family.</text>
</comment>
<evidence type="ECO:0000313" key="3">
    <source>
        <dbReference type="Ensembl" id="ENSCWAP00000012279.1"/>
    </source>
</evidence>
<dbReference type="Pfam" id="PF00956">
    <property type="entry name" value="NAP"/>
    <property type="match status" value="1"/>
</dbReference>
<evidence type="ECO:0000256" key="1">
    <source>
        <dbReference type="ARBA" id="ARBA00009947"/>
    </source>
</evidence>
<dbReference type="PANTHER" id="PTHR11875">
    <property type="entry name" value="TESTIS-SPECIFIC Y-ENCODED PROTEIN"/>
    <property type="match status" value="1"/>
</dbReference>
<dbReference type="InterPro" id="IPR037231">
    <property type="entry name" value="NAP-like_sf"/>
</dbReference>
<name>A0A8C3WE94_9CETA</name>
<dbReference type="AlphaFoldDB" id="A0A8C3WE94"/>
<dbReference type="Gene3D" id="1.20.5.1500">
    <property type="match status" value="1"/>
</dbReference>
<dbReference type="Proteomes" id="UP000694540">
    <property type="component" value="Unplaced"/>
</dbReference>
<keyword evidence="4" id="KW-1185">Reference proteome</keyword>
<dbReference type="FunFam" id="3.30.1120.90:FF:000002">
    <property type="entry name" value="Testis-specific Y-encoded-like protein 2"/>
    <property type="match status" value="1"/>
</dbReference>
<dbReference type="GO" id="GO:0006334">
    <property type="term" value="P:nucleosome assembly"/>
    <property type="evidence" value="ECO:0007669"/>
    <property type="project" value="InterPro"/>
</dbReference>
<dbReference type="GO" id="GO:0005634">
    <property type="term" value="C:nucleus"/>
    <property type="evidence" value="ECO:0007669"/>
    <property type="project" value="InterPro"/>
</dbReference>
<protein>
    <recommendedName>
        <fullName evidence="5">Testis-specific Y-encoded-like protein 3</fullName>
    </recommendedName>
</protein>
<dbReference type="SUPFAM" id="SSF143113">
    <property type="entry name" value="NAP-like"/>
    <property type="match status" value="1"/>
</dbReference>
<accession>A0A8C3WE94</accession>
<dbReference type="InterPro" id="IPR002164">
    <property type="entry name" value="NAP_family"/>
</dbReference>
<evidence type="ECO:0000256" key="2">
    <source>
        <dbReference type="RuleBase" id="RU003876"/>
    </source>
</evidence>
<dbReference type="Gene3D" id="3.30.1120.90">
    <property type="entry name" value="Nucleosome assembly protein"/>
    <property type="match status" value="1"/>
</dbReference>
<organism evidence="3 4">
    <name type="scientific">Catagonus wagneri</name>
    <name type="common">Chacoan peccary</name>
    <dbReference type="NCBI Taxonomy" id="51154"/>
    <lineage>
        <taxon>Eukaryota</taxon>
        <taxon>Metazoa</taxon>
        <taxon>Chordata</taxon>
        <taxon>Craniata</taxon>
        <taxon>Vertebrata</taxon>
        <taxon>Euteleostomi</taxon>
        <taxon>Mammalia</taxon>
        <taxon>Eutheria</taxon>
        <taxon>Laurasiatheria</taxon>
        <taxon>Artiodactyla</taxon>
        <taxon>Suina</taxon>
        <taxon>Tayassuidae</taxon>
        <taxon>Catagonus</taxon>
    </lineage>
</organism>
<proteinExistence type="inferred from homology"/>
<evidence type="ECO:0008006" key="5">
    <source>
        <dbReference type="Google" id="ProtNLM"/>
    </source>
</evidence>
<reference evidence="3" key="1">
    <citation type="submission" date="2025-08" db="UniProtKB">
        <authorList>
            <consortium name="Ensembl"/>
        </authorList>
    </citation>
    <scope>IDENTIFICATION</scope>
</reference>
<reference evidence="3" key="2">
    <citation type="submission" date="2025-09" db="UniProtKB">
        <authorList>
            <consortium name="Ensembl"/>
        </authorList>
    </citation>
    <scope>IDENTIFICATION</scope>
</reference>
<sequence>MGKQQVGEERRVAEKLVRGKKKLEVNAEAQEGPGPLNFGGPDVDPLEAIQCELQAMSAQADRAYLRLEHRFGHMQRLHLARRSFIIQNIPGFWVTAFLNHPQLSAMISPRDEDMLCYLMNLGVRELRYARTGCKFKFSFWSNPYFRNKVIVKEYEYRSSGLVVSITSRIRWHRGQEPPALVLRNRDTVHSFFSWFSQHSLPEANRVAQIIKEDLWPNPLKYYLLGHRPHRARRGLAGWPTEAPPRPYGFQSG</sequence>
<dbReference type="GeneTree" id="ENSGT00940000165373"/>
<dbReference type="Ensembl" id="ENSCWAT00000013351.1">
    <property type="protein sequence ID" value="ENSCWAP00000012279.1"/>
    <property type="gene ID" value="ENSCWAG00000009620.1"/>
</dbReference>